<sequence>METCCNYFPVTLSKEVDLDPNGKYLFAYHPHGIISNGVSGALMTNALGFSNMFPGVHLHPLTLSINFCWPLYRELAYALGFCTVSKKSIDYLFGIGHSCLIVVGGAEESLMARPNTADLFLTNRKGFVAVAIKNGASLVPVYGFGENEGFDLVIPEPDSLVIKAQKFLKSLVGFTLPLYHGRTVFTYNYGFLPKRSPINVVVGPPIHTKYDPNPSKELVELVHKEYMDALHDLYERNKEKYTPGDVIPELKFV</sequence>
<comment type="caution">
    <text evidence="1">The sequence shown here is derived from an EMBL/GenBank/DDBJ whole genome shotgun (WGS) entry which is preliminary data.</text>
</comment>
<name>A0ACC2RVQ9_9FUNG</name>
<keyword evidence="1" id="KW-0808">Transferase</keyword>
<dbReference type="Proteomes" id="UP001165960">
    <property type="component" value="Unassembled WGS sequence"/>
</dbReference>
<protein>
    <submittedName>
        <fullName evidence="1">Diacylglycerol O-acyltransferase 1</fullName>
        <ecNumber evidence="1">2.3.1.22</ecNumber>
    </submittedName>
</protein>
<gene>
    <name evidence="1" type="primary">DGA1_26</name>
    <name evidence="1" type="ORF">DSO57_1017799</name>
</gene>
<proteinExistence type="predicted"/>
<accession>A0ACC2RVQ9</accession>
<dbReference type="EC" id="2.3.1.22" evidence="1"/>
<keyword evidence="1" id="KW-0012">Acyltransferase</keyword>
<evidence type="ECO:0000313" key="1">
    <source>
        <dbReference type="EMBL" id="KAJ9054141.1"/>
    </source>
</evidence>
<organism evidence="1 2">
    <name type="scientific">Entomophthora muscae</name>
    <dbReference type="NCBI Taxonomy" id="34485"/>
    <lineage>
        <taxon>Eukaryota</taxon>
        <taxon>Fungi</taxon>
        <taxon>Fungi incertae sedis</taxon>
        <taxon>Zoopagomycota</taxon>
        <taxon>Entomophthoromycotina</taxon>
        <taxon>Entomophthoromycetes</taxon>
        <taxon>Entomophthorales</taxon>
        <taxon>Entomophthoraceae</taxon>
        <taxon>Entomophthora</taxon>
    </lineage>
</organism>
<dbReference type="EMBL" id="QTSX02006465">
    <property type="protein sequence ID" value="KAJ9054141.1"/>
    <property type="molecule type" value="Genomic_DNA"/>
</dbReference>
<evidence type="ECO:0000313" key="2">
    <source>
        <dbReference type="Proteomes" id="UP001165960"/>
    </source>
</evidence>
<keyword evidence="2" id="KW-1185">Reference proteome</keyword>
<reference evidence="1" key="1">
    <citation type="submission" date="2022-04" db="EMBL/GenBank/DDBJ databases">
        <title>Genome of the entomopathogenic fungus Entomophthora muscae.</title>
        <authorList>
            <person name="Elya C."/>
            <person name="Lovett B.R."/>
            <person name="Lee E."/>
            <person name="Macias A.M."/>
            <person name="Hajek A.E."/>
            <person name="De Bivort B.L."/>
            <person name="Kasson M.T."/>
            <person name="De Fine Licht H.H."/>
            <person name="Stajich J.E."/>
        </authorList>
    </citation>
    <scope>NUCLEOTIDE SEQUENCE</scope>
    <source>
        <strain evidence="1">Berkeley</strain>
    </source>
</reference>